<dbReference type="EC" id="3.1.3.25" evidence="5"/>
<dbReference type="PANTHER" id="PTHR20854">
    <property type="entry name" value="INOSITOL MONOPHOSPHATASE"/>
    <property type="match status" value="1"/>
</dbReference>
<feature type="binding site" evidence="4">
    <location>
        <position position="201"/>
    </location>
    <ligand>
        <name>Mg(2+)</name>
        <dbReference type="ChEBI" id="CHEBI:18420"/>
        <label>1</label>
        <note>catalytic</note>
    </ligand>
</feature>
<comment type="caution">
    <text evidence="5">The sequence shown here is derived from an EMBL/GenBank/DDBJ whole genome shotgun (WGS) entry which is preliminary data.</text>
</comment>
<dbReference type="InterPro" id="IPR000760">
    <property type="entry name" value="Inositol_monophosphatase-like"/>
</dbReference>
<evidence type="ECO:0000256" key="1">
    <source>
        <dbReference type="ARBA" id="ARBA00022723"/>
    </source>
</evidence>
<reference evidence="5 6" key="1">
    <citation type="submission" date="2020-08" db="EMBL/GenBank/DDBJ databases">
        <title>Genomic Encyclopedia of Type Strains, Phase IV (KMG-IV): sequencing the most valuable type-strain genomes for metagenomic binning, comparative biology and taxonomic classification.</title>
        <authorList>
            <person name="Goeker M."/>
        </authorList>
    </citation>
    <scope>NUCLEOTIDE SEQUENCE [LARGE SCALE GENOMIC DNA]</scope>
    <source>
        <strain evidence="5 6">DSM 26963</strain>
    </source>
</reference>
<protein>
    <submittedName>
        <fullName evidence="5">Myo-inositol-1(Or 4)-monophosphatase</fullName>
        <ecNumber evidence="5">3.1.3.25</ecNumber>
    </submittedName>
</protein>
<dbReference type="Pfam" id="PF00459">
    <property type="entry name" value="Inositol_P"/>
    <property type="match status" value="1"/>
</dbReference>
<dbReference type="InterPro" id="IPR020583">
    <property type="entry name" value="Inositol_monoP_metal-BS"/>
</dbReference>
<proteinExistence type="predicted"/>
<dbReference type="Gene3D" id="3.30.540.10">
    <property type="entry name" value="Fructose-1,6-Bisphosphatase, subunit A, domain 1"/>
    <property type="match status" value="1"/>
</dbReference>
<dbReference type="CDD" id="cd01637">
    <property type="entry name" value="IMPase_like"/>
    <property type="match status" value="1"/>
</dbReference>
<dbReference type="AlphaFoldDB" id="A0A7W8FZD5"/>
<dbReference type="GO" id="GO:0006020">
    <property type="term" value="P:inositol metabolic process"/>
    <property type="evidence" value="ECO:0007669"/>
    <property type="project" value="TreeGrafter"/>
</dbReference>
<keyword evidence="2 5" id="KW-0378">Hydrolase</keyword>
<dbReference type="SUPFAM" id="SSF56655">
    <property type="entry name" value="Carbohydrate phosphatase"/>
    <property type="match status" value="1"/>
</dbReference>
<evidence type="ECO:0000256" key="2">
    <source>
        <dbReference type="ARBA" id="ARBA00022801"/>
    </source>
</evidence>
<dbReference type="EMBL" id="JACHHD010000007">
    <property type="protein sequence ID" value="MBB5184897.1"/>
    <property type="molecule type" value="Genomic_DNA"/>
</dbReference>
<dbReference type="PANTHER" id="PTHR20854:SF4">
    <property type="entry name" value="INOSITOL-1-MONOPHOSPHATASE-RELATED"/>
    <property type="match status" value="1"/>
</dbReference>
<name>A0A7W8FZD5_9FIRM</name>
<keyword evidence="1 4" id="KW-0479">Metal-binding</keyword>
<gene>
    <name evidence="5" type="ORF">HNQ43_000943</name>
</gene>
<dbReference type="RefSeq" id="WP_183375277.1">
    <property type="nucleotide sequence ID" value="NZ_JACHHD010000007.1"/>
</dbReference>
<dbReference type="PRINTS" id="PR00377">
    <property type="entry name" value="IMPHPHTASES"/>
</dbReference>
<feature type="binding site" evidence="4">
    <location>
        <position position="82"/>
    </location>
    <ligand>
        <name>Mg(2+)</name>
        <dbReference type="ChEBI" id="CHEBI:18420"/>
        <label>1</label>
        <note>catalytic</note>
    </ligand>
</feature>
<dbReference type="PROSITE" id="PS00629">
    <property type="entry name" value="IMP_1"/>
    <property type="match status" value="1"/>
</dbReference>
<evidence type="ECO:0000313" key="6">
    <source>
        <dbReference type="Proteomes" id="UP000521313"/>
    </source>
</evidence>
<dbReference type="Gene3D" id="3.40.190.80">
    <property type="match status" value="1"/>
</dbReference>
<comment type="cofactor">
    <cofactor evidence="4">
        <name>Mg(2+)</name>
        <dbReference type="ChEBI" id="CHEBI:18420"/>
    </cofactor>
</comment>
<evidence type="ECO:0000313" key="5">
    <source>
        <dbReference type="EMBL" id="MBB5184897.1"/>
    </source>
</evidence>
<dbReference type="GO" id="GO:0007165">
    <property type="term" value="P:signal transduction"/>
    <property type="evidence" value="ECO:0007669"/>
    <property type="project" value="TreeGrafter"/>
</dbReference>
<dbReference type="GO" id="GO:0046872">
    <property type="term" value="F:metal ion binding"/>
    <property type="evidence" value="ECO:0007669"/>
    <property type="project" value="UniProtKB-KW"/>
</dbReference>
<feature type="binding site" evidence="4">
    <location>
        <position position="65"/>
    </location>
    <ligand>
        <name>Mg(2+)</name>
        <dbReference type="ChEBI" id="CHEBI:18420"/>
        <label>1</label>
        <note>catalytic</note>
    </ligand>
</feature>
<accession>A0A7W8FZD5</accession>
<feature type="binding site" evidence="4">
    <location>
        <position position="79"/>
    </location>
    <ligand>
        <name>Mg(2+)</name>
        <dbReference type="ChEBI" id="CHEBI:18420"/>
        <label>1</label>
        <note>catalytic</note>
    </ligand>
</feature>
<dbReference type="Proteomes" id="UP000521313">
    <property type="component" value="Unassembled WGS sequence"/>
</dbReference>
<dbReference type="GO" id="GO:0008934">
    <property type="term" value="F:inositol monophosphate 1-phosphatase activity"/>
    <property type="evidence" value="ECO:0007669"/>
    <property type="project" value="TreeGrafter"/>
</dbReference>
<evidence type="ECO:0000256" key="4">
    <source>
        <dbReference type="PIRSR" id="PIRSR600760-2"/>
    </source>
</evidence>
<evidence type="ECO:0000256" key="3">
    <source>
        <dbReference type="ARBA" id="ARBA00022842"/>
    </source>
</evidence>
<feature type="binding site" evidence="4">
    <location>
        <position position="81"/>
    </location>
    <ligand>
        <name>Mg(2+)</name>
        <dbReference type="ChEBI" id="CHEBI:18420"/>
        <label>1</label>
        <note>catalytic</note>
    </ligand>
</feature>
<keyword evidence="3 4" id="KW-0460">Magnesium</keyword>
<sequence length="247" mass="28008">MENKQVEIILRNVQEIGQKLKGQRNFKIDQKSGIQDLVTSMDKNTEIALRQCLREVTPDCTFIGEEGTQEMSKKVWIIDPIDGTTNFINSQEGYAISLGYFEDAEPVLGIVYDVASETLYHAFDQRAYINGIQVQDLPEIRSLSESVWDAGMATMHKNPKLFDLCRITRGHRELGSAALAIIKVALGKLDFYVTENAKCWDYAGGIPFLKACQGTYWMRDDFFVCTPNLMVVARSEEVLEQVKSYLK</sequence>
<organism evidence="5 6">
    <name type="scientific">Faecalicoccus acidiformans</name>
    <dbReference type="NCBI Taxonomy" id="915173"/>
    <lineage>
        <taxon>Bacteria</taxon>
        <taxon>Bacillati</taxon>
        <taxon>Bacillota</taxon>
        <taxon>Erysipelotrichia</taxon>
        <taxon>Erysipelotrichales</taxon>
        <taxon>Erysipelotrichaceae</taxon>
        <taxon>Faecalicoccus</taxon>
    </lineage>
</organism>